<accession>A0A087BCD6</accession>
<dbReference type="InterPro" id="IPR017911">
    <property type="entry name" value="MacB-like_ATP-bd"/>
</dbReference>
<dbReference type="PROSITE" id="PS00211">
    <property type="entry name" value="ABC_TRANSPORTER_1"/>
    <property type="match status" value="1"/>
</dbReference>
<dbReference type="Pfam" id="PF00005">
    <property type="entry name" value="ABC_tran"/>
    <property type="match status" value="1"/>
</dbReference>
<evidence type="ECO:0000313" key="6">
    <source>
        <dbReference type="Proteomes" id="UP000029052"/>
    </source>
</evidence>
<comment type="caution">
    <text evidence="5">The sequence shown here is derived from an EMBL/GenBank/DDBJ whole genome shotgun (WGS) entry which is preliminary data.</text>
</comment>
<name>A0A087BCD6_9BIFI</name>
<dbReference type="InterPro" id="IPR027417">
    <property type="entry name" value="P-loop_NTPase"/>
</dbReference>
<dbReference type="EMBL" id="JGZB01000003">
    <property type="protein sequence ID" value="KFI68686.1"/>
    <property type="molecule type" value="Genomic_DNA"/>
</dbReference>
<sequence length="268" mass="28896">MPGKGATMTAVSPLLSCPQAAPAHRLEPAIRAIRLVKDYGTGDATVHALRNISASFERGKFTAIMGPSGSGKSTFMHTLSGLDTVTSGTVLVDGQDITAMNDKELTLLRRSTIGFVFQNFNLLPMFTAAQNIMMPLTLAGQRCDKEWYATLVDTLGLSGRLTHLPSQLSGGQQQRVAIARALISKPSVVFADEPTGALDSASSEEVLAFLQQSVRKLGQTVVMVTHDPSAASRTDRAIVMADGRIVADEQRPTAERMSELLMRQRRRV</sequence>
<feature type="domain" description="ABC transporter" evidence="4">
    <location>
        <begin position="30"/>
        <end position="267"/>
    </location>
</feature>
<keyword evidence="3 5" id="KW-0067">ATP-binding</keyword>
<evidence type="ECO:0000256" key="1">
    <source>
        <dbReference type="ARBA" id="ARBA00022448"/>
    </source>
</evidence>
<dbReference type="Gene3D" id="3.40.50.300">
    <property type="entry name" value="P-loop containing nucleotide triphosphate hydrolases"/>
    <property type="match status" value="1"/>
</dbReference>
<gene>
    <name evidence="5" type="ORF">BMAGN_0553</name>
</gene>
<dbReference type="GO" id="GO:0005886">
    <property type="term" value="C:plasma membrane"/>
    <property type="evidence" value="ECO:0007669"/>
    <property type="project" value="TreeGrafter"/>
</dbReference>
<dbReference type="GO" id="GO:0098796">
    <property type="term" value="C:membrane protein complex"/>
    <property type="evidence" value="ECO:0007669"/>
    <property type="project" value="UniProtKB-ARBA"/>
</dbReference>
<dbReference type="Proteomes" id="UP000029052">
    <property type="component" value="Unassembled WGS sequence"/>
</dbReference>
<dbReference type="STRING" id="1692.BMAGN_0553"/>
<keyword evidence="5" id="KW-0378">Hydrolase</keyword>
<organism evidence="5 6">
    <name type="scientific">Bifidobacterium magnum</name>
    <dbReference type="NCBI Taxonomy" id="1692"/>
    <lineage>
        <taxon>Bacteria</taxon>
        <taxon>Bacillati</taxon>
        <taxon>Actinomycetota</taxon>
        <taxon>Actinomycetes</taxon>
        <taxon>Bifidobacteriales</taxon>
        <taxon>Bifidobacteriaceae</taxon>
        <taxon>Bifidobacterium</taxon>
    </lineage>
</organism>
<protein>
    <submittedName>
        <fullName evidence="5">ABC transporter, ATP-binding protein</fullName>
        <ecNumber evidence="5">3.6.3.25</ecNumber>
    </submittedName>
</protein>
<dbReference type="AlphaFoldDB" id="A0A087BCD6"/>
<proteinExistence type="predicted"/>
<evidence type="ECO:0000313" key="5">
    <source>
        <dbReference type="EMBL" id="KFI68686.1"/>
    </source>
</evidence>
<dbReference type="GO" id="GO:0005524">
    <property type="term" value="F:ATP binding"/>
    <property type="evidence" value="ECO:0007669"/>
    <property type="project" value="UniProtKB-KW"/>
</dbReference>
<evidence type="ECO:0000256" key="2">
    <source>
        <dbReference type="ARBA" id="ARBA00022741"/>
    </source>
</evidence>
<keyword evidence="6" id="KW-1185">Reference proteome</keyword>
<dbReference type="InterPro" id="IPR003593">
    <property type="entry name" value="AAA+_ATPase"/>
</dbReference>
<dbReference type="InterPro" id="IPR017871">
    <property type="entry name" value="ABC_transporter-like_CS"/>
</dbReference>
<dbReference type="SUPFAM" id="SSF52540">
    <property type="entry name" value="P-loop containing nucleoside triphosphate hydrolases"/>
    <property type="match status" value="1"/>
</dbReference>
<dbReference type="SMART" id="SM00382">
    <property type="entry name" value="AAA"/>
    <property type="match status" value="1"/>
</dbReference>
<reference evidence="5 6" key="1">
    <citation type="submission" date="2014-03" db="EMBL/GenBank/DDBJ databases">
        <title>Genomics of Bifidobacteria.</title>
        <authorList>
            <person name="Ventura M."/>
            <person name="Milani C."/>
            <person name="Lugli G.A."/>
        </authorList>
    </citation>
    <scope>NUCLEOTIDE SEQUENCE [LARGE SCALE GENOMIC DNA]</scope>
    <source>
        <strain evidence="5 6">LMG 11591</strain>
    </source>
</reference>
<keyword evidence="2" id="KW-0547">Nucleotide-binding</keyword>
<dbReference type="PANTHER" id="PTHR24220:SF685">
    <property type="entry name" value="ABC TRANSPORTER RELATED"/>
    <property type="match status" value="1"/>
</dbReference>
<dbReference type="GO" id="GO:0022857">
    <property type="term" value="F:transmembrane transporter activity"/>
    <property type="evidence" value="ECO:0007669"/>
    <property type="project" value="UniProtKB-ARBA"/>
</dbReference>
<dbReference type="GO" id="GO:0016887">
    <property type="term" value="F:ATP hydrolysis activity"/>
    <property type="evidence" value="ECO:0007669"/>
    <property type="project" value="InterPro"/>
</dbReference>
<evidence type="ECO:0000256" key="3">
    <source>
        <dbReference type="ARBA" id="ARBA00022840"/>
    </source>
</evidence>
<keyword evidence="1" id="KW-0813">Transport</keyword>
<dbReference type="EC" id="3.6.3.25" evidence="5"/>
<dbReference type="FunFam" id="3.40.50.300:FF:000032">
    <property type="entry name" value="Export ABC transporter ATP-binding protein"/>
    <property type="match status" value="1"/>
</dbReference>
<dbReference type="PROSITE" id="PS50893">
    <property type="entry name" value="ABC_TRANSPORTER_2"/>
    <property type="match status" value="1"/>
</dbReference>
<dbReference type="CDD" id="cd03255">
    <property type="entry name" value="ABC_MJ0796_LolCDE_FtsE"/>
    <property type="match status" value="1"/>
</dbReference>
<dbReference type="InterPro" id="IPR003439">
    <property type="entry name" value="ABC_transporter-like_ATP-bd"/>
</dbReference>
<dbReference type="InterPro" id="IPR015854">
    <property type="entry name" value="ABC_transpr_LolD-like"/>
</dbReference>
<dbReference type="eggNOG" id="COG1136">
    <property type="taxonomic scope" value="Bacteria"/>
</dbReference>
<evidence type="ECO:0000259" key="4">
    <source>
        <dbReference type="PROSITE" id="PS50893"/>
    </source>
</evidence>
<dbReference type="PANTHER" id="PTHR24220">
    <property type="entry name" value="IMPORT ATP-BINDING PROTEIN"/>
    <property type="match status" value="1"/>
</dbReference>